<keyword evidence="2" id="KW-0812">Transmembrane</keyword>
<feature type="compositionally biased region" description="Low complexity" evidence="1">
    <location>
        <begin position="142"/>
        <end position="176"/>
    </location>
</feature>
<proteinExistence type="predicted"/>
<gene>
    <name evidence="3" type="ORF">LTR97_010085</name>
</gene>
<dbReference type="Proteomes" id="UP001310594">
    <property type="component" value="Unassembled WGS sequence"/>
</dbReference>
<evidence type="ECO:0000313" key="4">
    <source>
        <dbReference type="Proteomes" id="UP001310594"/>
    </source>
</evidence>
<accession>A0AAN7ZZA7</accession>
<evidence type="ECO:0000256" key="2">
    <source>
        <dbReference type="SAM" id="Phobius"/>
    </source>
</evidence>
<feature type="transmembrane region" description="Helical" evidence="2">
    <location>
        <begin position="285"/>
        <end position="305"/>
    </location>
</feature>
<evidence type="ECO:0000256" key="1">
    <source>
        <dbReference type="SAM" id="MobiDB-lite"/>
    </source>
</evidence>
<dbReference type="EMBL" id="JAVRQU010000017">
    <property type="protein sequence ID" value="KAK5693516.1"/>
    <property type="molecule type" value="Genomic_DNA"/>
</dbReference>
<feature type="compositionally biased region" description="Low complexity" evidence="1">
    <location>
        <begin position="190"/>
        <end position="243"/>
    </location>
</feature>
<keyword evidence="2" id="KW-0472">Membrane</keyword>
<organism evidence="3 4">
    <name type="scientific">Elasticomyces elasticus</name>
    <dbReference type="NCBI Taxonomy" id="574655"/>
    <lineage>
        <taxon>Eukaryota</taxon>
        <taxon>Fungi</taxon>
        <taxon>Dikarya</taxon>
        <taxon>Ascomycota</taxon>
        <taxon>Pezizomycotina</taxon>
        <taxon>Dothideomycetes</taxon>
        <taxon>Dothideomycetidae</taxon>
        <taxon>Mycosphaerellales</taxon>
        <taxon>Teratosphaeriaceae</taxon>
        <taxon>Elasticomyces</taxon>
    </lineage>
</organism>
<evidence type="ECO:0000313" key="3">
    <source>
        <dbReference type="EMBL" id="KAK5693516.1"/>
    </source>
</evidence>
<dbReference type="AlphaFoldDB" id="A0AAN7ZZA7"/>
<keyword evidence="2" id="KW-1133">Transmembrane helix</keyword>
<reference evidence="3" key="1">
    <citation type="submission" date="2023-08" db="EMBL/GenBank/DDBJ databases">
        <title>Black Yeasts Isolated from many extreme environments.</title>
        <authorList>
            <person name="Coleine C."/>
            <person name="Stajich J.E."/>
            <person name="Selbmann L."/>
        </authorList>
    </citation>
    <scope>NUCLEOTIDE SEQUENCE</scope>
    <source>
        <strain evidence="3">CCFEE 5810</strain>
    </source>
</reference>
<name>A0AAN7ZZA7_9PEZI</name>
<sequence length="307" mass="29535">MAMVATGAYAQSQYAQTVPNPTTSSVADCPSLSMESMITVTNGITVTYCPECEMASSTSAQPGHTTVYTTTYLSMCPTGLVPATYTVTESCTEPTPTWTPGPDHIPQGFTVTTQHCGACETPGPVTVTQPCGCEANEGTPVPAATTPPASGGSGNTPAQTTPAPAASAPPAASASAVCELGDGQPQAGCASANPPVSGGSGSGSNPPAGSAPAGSAPAPSGGSYGAGSPPASAGSAPGTTPAPGRLPAGSNAPYPTPKTTAAACPGPQCAAHGNTTGIEQSTGGAASFGVFSSAFMALVVAVFAFTL</sequence>
<feature type="region of interest" description="Disordered" evidence="1">
    <location>
        <begin position="142"/>
        <end position="263"/>
    </location>
</feature>
<comment type="caution">
    <text evidence="3">The sequence shown here is derived from an EMBL/GenBank/DDBJ whole genome shotgun (WGS) entry which is preliminary data.</text>
</comment>
<protein>
    <submittedName>
        <fullName evidence="3">Uncharacterized protein</fullName>
    </submittedName>
</protein>